<reference evidence="5 6" key="1">
    <citation type="journal article" date="2018" name="J. Allergy Clin. Immunol.">
        <title>High-quality assembly of Dermatophagoides pteronyssinus genome and transcriptome reveals a wide range of novel allergens.</title>
        <authorList>
            <person name="Liu X.Y."/>
            <person name="Yang K.Y."/>
            <person name="Wang M.Q."/>
            <person name="Kwok J.S."/>
            <person name="Zeng X."/>
            <person name="Yang Z."/>
            <person name="Xiao X.J."/>
            <person name="Lau C.P."/>
            <person name="Li Y."/>
            <person name="Huang Z.M."/>
            <person name="Ba J.G."/>
            <person name="Yim A.K."/>
            <person name="Ouyang C.Y."/>
            <person name="Ngai S.M."/>
            <person name="Chan T.F."/>
            <person name="Leung E.L."/>
            <person name="Liu L."/>
            <person name="Liu Z.G."/>
            <person name="Tsui S.K."/>
        </authorList>
    </citation>
    <scope>NUCLEOTIDE SEQUENCE [LARGE SCALE GENOMIC DNA]</scope>
    <source>
        <strain evidence="5">Derp</strain>
    </source>
</reference>
<dbReference type="Gene3D" id="1.20.58.1540">
    <property type="entry name" value="Actin interacting protein 3, C-terminal domain"/>
    <property type="match status" value="1"/>
</dbReference>
<name>A0ABQ8JMS8_DERPT</name>
<feature type="coiled-coil region" evidence="2">
    <location>
        <begin position="684"/>
        <end position="786"/>
    </location>
</feature>
<dbReference type="PANTHER" id="PTHR22741:SF10">
    <property type="entry name" value="COILED-COIL DOMAIN-CONTAINING PROTEIN CG32809"/>
    <property type="match status" value="1"/>
</dbReference>
<organism evidence="5 6">
    <name type="scientific">Dermatophagoides pteronyssinus</name>
    <name type="common">European house dust mite</name>
    <dbReference type="NCBI Taxonomy" id="6956"/>
    <lineage>
        <taxon>Eukaryota</taxon>
        <taxon>Metazoa</taxon>
        <taxon>Ecdysozoa</taxon>
        <taxon>Arthropoda</taxon>
        <taxon>Chelicerata</taxon>
        <taxon>Arachnida</taxon>
        <taxon>Acari</taxon>
        <taxon>Acariformes</taxon>
        <taxon>Sarcoptiformes</taxon>
        <taxon>Astigmata</taxon>
        <taxon>Psoroptidia</taxon>
        <taxon>Analgoidea</taxon>
        <taxon>Pyroglyphidae</taxon>
        <taxon>Dermatophagoidinae</taxon>
        <taxon>Dermatophagoides</taxon>
    </lineage>
</organism>
<feature type="compositionally biased region" description="Basic and acidic residues" evidence="3">
    <location>
        <begin position="927"/>
        <end position="938"/>
    </location>
</feature>
<keyword evidence="1 2" id="KW-0175">Coiled coil</keyword>
<feature type="region of interest" description="Disordered" evidence="3">
    <location>
        <begin position="77"/>
        <end position="154"/>
    </location>
</feature>
<evidence type="ECO:0000256" key="2">
    <source>
        <dbReference type="SAM" id="Coils"/>
    </source>
</evidence>
<feature type="compositionally biased region" description="Polar residues" evidence="3">
    <location>
        <begin position="488"/>
        <end position="507"/>
    </location>
</feature>
<dbReference type="Pfam" id="PF03915">
    <property type="entry name" value="AIP3"/>
    <property type="match status" value="1"/>
</dbReference>
<feature type="coiled-coil region" evidence="2">
    <location>
        <begin position="630"/>
        <end position="657"/>
    </location>
</feature>
<sequence>MPITKAKTANSASASSSSSSKNRQQNQQQQQRSPIITISPSKDVQNNHQNLQNNQNKIKNSPKHLLYEVLLSPIKRKSRNKNNNVATSKSSSAAATNVDKNPQESSTESKQNKMVSNANNNNNNSNNQQQQQQQNRQQTSSSQQSNRSQSTTPLDRNYFHHFQTKNPTNSCLFDDDPGIMSEIETSATGFNRRQTNKIRSSLPIVRTPSKSLDRSMGLVFLQFRNETKRALLPNEITSIDTVKALFVRSFPRQLSMEYLDHPSVRIYIHDPNKNMFYELEDLHDVKDRCILRIYEQTAAAAAQSGQFTTGGPVNVGGGHHHDGDGNYGYFSEPEFDSEYQSQHIHQRKRFPSPIVGHQSLMIGQQQTAANANATNIPPQSQYYGTIMLPPQYRSATLGPLPPRSSFFINQNITGVVQPPIPPTRNKQFANFSQTLPRGTHLMNPNPISAAMNPFAQPPPPKPQRNFPNNSVPQSGGDIIMIQGHQLARSTGQAAISSSNESTQQQPYNRPLPDRPYSVAGHYPNLDRTNPIVGTTRFQFQPTTTTNQQISGEFSGYLSSPEHHQHHRQTIPTNATLINIGQLRATSFAAGGPPGHPPPPGGYPSTRLFDPNNLAGISNYSASSSTSNVIDDEARIRMQEMERKIASLTNVVSKALTTGPKPPPPPKPSTLVNYRTNEMNSSISIDNNNNNLQQLRQIRRKARDLRQEIRQLKRFTVQQMNNAREQMKENCLKIQQTLSLLTKPIDAPIRLERIKISINCDSYNDDAIRLDRDLLELEAQVESLRSNVINRRCRVNMSNVESMALILSRASKTVADLKSRYPLLAQNLKTIMSKELHEIEKEEKFLKEEPERLEHSLKRCKKLTGTLVTLKRLYRGFASMPTIEEPNSENSIDADDEYDDDNKSSSKNNNNNNKKNNNNKADNNNKNSDNKTFKNKSFDADLMEPHTIIQVIPATPSSTDSTKTTASNMLDNLLDELQTFSKQSSIDLSSSSLSNRSSPFQRTGSFRSIKSSSINNNNDDLDSDTIVRKASRSKSYSSIRATSEPPGVRSRISSIPDGRIDLDNIALLATNCGNAAAATAALLEKRFAQSRQELLEQRHQELLYKQKQLQEQYTRLQQLSKRPISSQRSGGGSGSDNNSFLNDLKKTGSENNIVSKSANLTNNNDVLMINNNNSSSTMNKMINNSNSNTIMINPTVHGSLHNINGTNNNNRNINEPTENGNIIISEMTTNTTTQVRKTFETEIL</sequence>
<evidence type="ECO:0000259" key="4">
    <source>
        <dbReference type="Pfam" id="PF03915"/>
    </source>
</evidence>
<proteinExistence type="predicted"/>
<feature type="compositionally biased region" description="Polar residues" evidence="3">
    <location>
        <begin position="998"/>
        <end position="1009"/>
    </location>
</feature>
<feature type="region of interest" description="Disordered" evidence="3">
    <location>
        <begin position="1116"/>
        <end position="1147"/>
    </location>
</feature>
<evidence type="ECO:0000256" key="1">
    <source>
        <dbReference type="ARBA" id="ARBA00023054"/>
    </source>
</evidence>
<comment type="caution">
    <text evidence="5">The sequence shown here is derived from an EMBL/GenBank/DDBJ whole genome shotgun (WGS) entry which is preliminary data.</text>
</comment>
<gene>
    <name evidence="5" type="primary">SRCIN1</name>
    <name evidence="5" type="ORF">DERP_005508</name>
</gene>
<dbReference type="InterPro" id="IPR022782">
    <property type="entry name" value="AIP3-like_C"/>
</dbReference>
<feature type="compositionally biased region" description="Polar residues" evidence="3">
    <location>
        <begin position="99"/>
        <end position="115"/>
    </location>
</feature>
<feature type="region of interest" description="Disordered" evidence="3">
    <location>
        <begin position="881"/>
        <end position="939"/>
    </location>
</feature>
<dbReference type="EMBL" id="NJHN03000031">
    <property type="protein sequence ID" value="KAH9423923.1"/>
    <property type="molecule type" value="Genomic_DNA"/>
</dbReference>
<keyword evidence="6" id="KW-1185">Reference proteome</keyword>
<feature type="region of interest" description="Disordered" evidence="3">
    <location>
        <begin position="984"/>
        <end position="1054"/>
    </location>
</feature>
<evidence type="ECO:0000313" key="6">
    <source>
        <dbReference type="Proteomes" id="UP000887458"/>
    </source>
</evidence>
<feature type="compositionally biased region" description="Low complexity" evidence="3">
    <location>
        <begin position="81"/>
        <end position="98"/>
    </location>
</feature>
<feature type="compositionally biased region" description="Low complexity" evidence="3">
    <location>
        <begin position="116"/>
        <end position="151"/>
    </location>
</feature>
<reference evidence="5 6" key="2">
    <citation type="journal article" date="2022" name="Mol. Biol. Evol.">
        <title>Comparative Genomics Reveals Insights into the Divergent Evolution of Astigmatic Mites and Household Pest Adaptations.</title>
        <authorList>
            <person name="Xiong Q."/>
            <person name="Wan A.T."/>
            <person name="Liu X."/>
            <person name="Fung C.S."/>
            <person name="Xiao X."/>
            <person name="Malainual N."/>
            <person name="Hou J."/>
            <person name="Wang L."/>
            <person name="Wang M."/>
            <person name="Yang K.Y."/>
            <person name="Cui Y."/>
            <person name="Leung E.L."/>
            <person name="Nong W."/>
            <person name="Shin S.K."/>
            <person name="Au S.W."/>
            <person name="Jeong K.Y."/>
            <person name="Chew F.T."/>
            <person name="Hui J.H."/>
            <person name="Leung T.F."/>
            <person name="Tungtrongchitr A."/>
            <person name="Zhong N."/>
            <person name="Liu Z."/>
            <person name="Tsui S.K."/>
        </authorList>
    </citation>
    <scope>NUCLEOTIDE SEQUENCE [LARGE SCALE GENOMIC DNA]</scope>
    <source>
        <strain evidence="5">Derp</strain>
    </source>
</reference>
<accession>A0ABQ8JMS8</accession>
<evidence type="ECO:0000313" key="5">
    <source>
        <dbReference type="EMBL" id="KAH9423923.1"/>
    </source>
</evidence>
<feature type="domain" description="Actin interacting protein 3-like C-terminal" evidence="4">
    <location>
        <begin position="220"/>
        <end position="296"/>
    </location>
</feature>
<feature type="compositionally biased region" description="Low complexity" evidence="3">
    <location>
        <begin position="904"/>
        <end position="926"/>
    </location>
</feature>
<protein>
    <submittedName>
        <fullName evidence="5">Actin interacting protein 3</fullName>
    </submittedName>
</protein>
<dbReference type="InterPro" id="IPR051825">
    <property type="entry name" value="SRCIN1"/>
</dbReference>
<dbReference type="PANTHER" id="PTHR22741">
    <property type="entry name" value="P140CAP/SNIP-RELATED"/>
    <property type="match status" value="1"/>
</dbReference>
<dbReference type="Proteomes" id="UP000887458">
    <property type="component" value="Unassembled WGS sequence"/>
</dbReference>
<feature type="region of interest" description="Disordered" evidence="3">
    <location>
        <begin position="488"/>
        <end position="510"/>
    </location>
</feature>
<feature type="compositionally biased region" description="Low complexity" evidence="3">
    <location>
        <begin position="984"/>
        <end position="997"/>
    </location>
</feature>
<feature type="region of interest" description="Disordered" evidence="3">
    <location>
        <begin position="1"/>
        <end position="48"/>
    </location>
</feature>
<evidence type="ECO:0000256" key="3">
    <source>
        <dbReference type="SAM" id="MobiDB-lite"/>
    </source>
</evidence>